<dbReference type="AlphaFoldDB" id="A0A554NC02"/>
<feature type="region of interest" description="Disordered" evidence="3">
    <location>
        <begin position="1"/>
        <end position="22"/>
    </location>
</feature>
<evidence type="ECO:0000256" key="2">
    <source>
        <dbReference type="ARBA" id="ARBA00023002"/>
    </source>
</evidence>
<evidence type="ECO:0000256" key="3">
    <source>
        <dbReference type="SAM" id="MobiDB-lite"/>
    </source>
</evidence>
<evidence type="ECO:0000313" key="4">
    <source>
        <dbReference type="EMBL" id="TSD14902.1"/>
    </source>
</evidence>
<dbReference type="PANTHER" id="PTHR44196">
    <property type="entry name" value="DEHYDROGENASE/REDUCTASE SDR FAMILY MEMBER 7B"/>
    <property type="match status" value="1"/>
</dbReference>
<accession>A0A554NC02</accession>
<keyword evidence="5" id="KW-1185">Reference proteome</keyword>
<dbReference type="Proteomes" id="UP000319894">
    <property type="component" value="Unassembled WGS sequence"/>
</dbReference>
<dbReference type="PRINTS" id="PR00081">
    <property type="entry name" value="GDHRDH"/>
</dbReference>
<dbReference type="PANTHER" id="PTHR44196:SF3">
    <property type="entry name" value="SHORT CHAIN DEHYDROGENASE FAMILY PROTEIN"/>
    <property type="match status" value="1"/>
</dbReference>
<dbReference type="RefSeq" id="WP_144261620.1">
    <property type="nucleotide sequence ID" value="NZ_QMDX01000003.1"/>
</dbReference>
<protein>
    <submittedName>
        <fullName evidence="4">Short-chain dehydrogenase</fullName>
    </submittedName>
</protein>
<dbReference type="SUPFAM" id="SSF51735">
    <property type="entry name" value="NAD(P)-binding Rossmann-fold domains"/>
    <property type="match status" value="1"/>
</dbReference>
<keyword evidence="2" id="KW-0560">Oxidoreductase</keyword>
<name>A0A554NC02_9EURY</name>
<evidence type="ECO:0000313" key="5">
    <source>
        <dbReference type="Proteomes" id="UP000319894"/>
    </source>
</evidence>
<reference evidence="4 5" key="1">
    <citation type="submission" date="2018-06" db="EMBL/GenBank/DDBJ databases">
        <title>Natronomonas sp. F16-60 a new haloarchaeon isolated from a solar saltern of Isla Cristina, Huelva, Spain.</title>
        <authorList>
            <person name="Duran-Viseras A."/>
            <person name="Sanchez-Porro C."/>
            <person name="Ventosa A."/>
        </authorList>
    </citation>
    <scope>NUCLEOTIDE SEQUENCE [LARGE SCALE GENOMIC DNA]</scope>
    <source>
        <strain evidence="4 5">F16-60</strain>
    </source>
</reference>
<proteinExistence type="inferred from homology"/>
<dbReference type="GO" id="GO:0016020">
    <property type="term" value="C:membrane"/>
    <property type="evidence" value="ECO:0007669"/>
    <property type="project" value="TreeGrafter"/>
</dbReference>
<dbReference type="InterPro" id="IPR002347">
    <property type="entry name" value="SDR_fam"/>
</dbReference>
<dbReference type="EMBL" id="QMDX01000003">
    <property type="protein sequence ID" value="TSD14902.1"/>
    <property type="molecule type" value="Genomic_DNA"/>
</dbReference>
<dbReference type="InParanoid" id="A0A554NC02"/>
<dbReference type="InterPro" id="IPR036291">
    <property type="entry name" value="NAD(P)-bd_dom_sf"/>
</dbReference>
<comment type="similarity">
    <text evidence="1">Belongs to the short-chain dehydrogenases/reductases (SDR) family.</text>
</comment>
<evidence type="ECO:0000256" key="1">
    <source>
        <dbReference type="ARBA" id="ARBA00006484"/>
    </source>
</evidence>
<dbReference type="GO" id="GO:0016491">
    <property type="term" value="F:oxidoreductase activity"/>
    <property type="evidence" value="ECO:0007669"/>
    <property type="project" value="UniProtKB-KW"/>
</dbReference>
<comment type="caution">
    <text evidence="4">The sequence shown here is derived from an EMBL/GenBank/DDBJ whole genome shotgun (WGS) entry which is preliminary data.</text>
</comment>
<gene>
    <name evidence="4" type="ORF">DP107_07205</name>
</gene>
<organism evidence="4 5">
    <name type="scientific">Haloglomus irregulare</name>
    <dbReference type="NCBI Taxonomy" id="2234134"/>
    <lineage>
        <taxon>Archaea</taxon>
        <taxon>Methanobacteriati</taxon>
        <taxon>Methanobacteriota</taxon>
        <taxon>Stenosarchaea group</taxon>
        <taxon>Halobacteria</taxon>
        <taxon>Halobacteriales</taxon>
        <taxon>Natronomonadaceae</taxon>
        <taxon>Haloglomus</taxon>
    </lineage>
</organism>
<dbReference type="InterPro" id="IPR020904">
    <property type="entry name" value="Sc_DH/Rdtase_CS"/>
</dbReference>
<dbReference type="PROSITE" id="PS00061">
    <property type="entry name" value="ADH_SHORT"/>
    <property type="match status" value="1"/>
</dbReference>
<dbReference type="Gene3D" id="3.40.50.720">
    <property type="entry name" value="NAD(P)-binding Rossmann-like Domain"/>
    <property type="match status" value="1"/>
</dbReference>
<sequence length="257" mass="27684">MTGSGGSTPRPRQCRGTSDTPSAIVIGASSGIVEALAREFADNSYEVGLAARRRERLERIGDQLPTQACVARMDVTGTADAREGFHELVDAMDAVDVVVLCAGVGDPNPELEWETERQAVEVNVRGFVALATAAVDRFEQQGHGHLVGISSVAAHMSVGDVPAYPASKAFVSGYCDGLRYRARSRDADVHVTTIEPGFVDTDLAGGTFWICSPETAASQIHRAIRKRKARAFVTRRWRLVAGLSELLPDVVKRQLLP</sequence>
<dbReference type="OrthoDB" id="7442at2157"/>
<dbReference type="Pfam" id="PF00106">
    <property type="entry name" value="adh_short"/>
    <property type="match status" value="1"/>
</dbReference>